<accession>A0A2G8T0Y4</accession>
<evidence type="ECO:0000313" key="2">
    <source>
        <dbReference type="EMBL" id="PIL39696.1"/>
    </source>
</evidence>
<feature type="compositionally biased region" description="Basic and acidic residues" evidence="1">
    <location>
        <begin position="1"/>
        <end position="10"/>
    </location>
</feature>
<reference evidence="2 3" key="1">
    <citation type="submission" date="2017-10" db="EMBL/GenBank/DDBJ databases">
        <title>Massilia psychrophilum sp. nov., a novel purple-pigmented bacterium isolated from Tianshan glacier, Xinjiang Municipality, China.</title>
        <authorList>
            <person name="Wang H."/>
        </authorList>
    </citation>
    <scope>NUCLEOTIDE SEQUENCE [LARGE SCALE GENOMIC DNA]</scope>
    <source>
        <strain evidence="2 3">JCM 30813</strain>
    </source>
</reference>
<evidence type="ECO:0000313" key="3">
    <source>
        <dbReference type="Proteomes" id="UP000228593"/>
    </source>
</evidence>
<dbReference type="RefSeq" id="WP_099916112.1">
    <property type="nucleotide sequence ID" value="NZ_BMHS01000022.1"/>
</dbReference>
<sequence>MTQQNKEEKLGQQQHNTAGVGAITPGASPAPRVEGDETRDVLTDEVSPDEAVTEQQQTTGDAQAPAGERSESLLPKVEGDETRDVAEEVSLDQQSDRVRELGNLPADGGKTPAGSVAGAVADSLAGKPAPRK</sequence>
<feature type="compositionally biased region" description="Basic and acidic residues" evidence="1">
    <location>
        <begin position="33"/>
        <end position="42"/>
    </location>
</feature>
<keyword evidence="3" id="KW-1185">Reference proteome</keyword>
<dbReference type="OrthoDB" id="8758615at2"/>
<dbReference type="EMBL" id="PDOB01000015">
    <property type="protein sequence ID" value="PIL39696.1"/>
    <property type="molecule type" value="Genomic_DNA"/>
</dbReference>
<gene>
    <name evidence="2" type="ORF">CR103_11420</name>
</gene>
<name>A0A2G8T0Y4_9BURK</name>
<evidence type="ECO:0000256" key="1">
    <source>
        <dbReference type="SAM" id="MobiDB-lite"/>
    </source>
</evidence>
<dbReference type="Proteomes" id="UP000228593">
    <property type="component" value="Unassembled WGS sequence"/>
</dbReference>
<feature type="compositionally biased region" description="Basic and acidic residues" evidence="1">
    <location>
        <begin position="77"/>
        <end position="86"/>
    </location>
</feature>
<organism evidence="2 3">
    <name type="scientific">Massilia psychrophila</name>
    <dbReference type="NCBI Taxonomy" id="1603353"/>
    <lineage>
        <taxon>Bacteria</taxon>
        <taxon>Pseudomonadati</taxon>
        <taxon>Pseudomonadota</taxon>
        <taxon>Betaproteobacteria</taxon>
        <taxon>Burkholderiales</taxon>
        <taxon>Oxalobacteraceae</taxon>
        <taxon>Telluria group</taxon>
        <taxon>Massilia</taxon>
    </lineage>
</organism>
<protein>
    <submittedName>
        <fullName evidence="2">Uncharacterized protein</fullName>
    </submittedName>
</protein>
<feature type="region of interest" description="Disordered" evidence="1">
    <location>
        <begin position="1"/>
        <end position="132"/>
    </location>
</feature>
<proteinExistence type="predicted"/>
<comment type="caution">
    <text evidence="2">The sequence shown here is derived from an EMBL/GenBank/DDBJ whole genome shotgun (WGS) entry which is preliminary data.</text>
</comment>
<dbReference type="AlphaFoldDB" id="A0A2G8T0Y4"/>